<evidence type="ECO:0000313" key="2">
    <source>
        <dbReference type="EMBL" id="KAI1708091.1"/>
    </source>
</evidence>
<feature type="region of interest" description="Disordered" evidence="1">
    <location>
        <begin position="22"/>
        <end position="70"/>
    </location>
</feature>
<keyword evidence="3" id="KW-1185">Reference proteome</keyword>
<protein>
    <submittedName>
        <fullName evidence="2">Uncharacterized protein</fullName>
    </submittedName>
</protein>
<dbReference type="Proteomes" id="UP001201812">
    <property type="component" value="Unassembled WGS sequence"/>
</dbReference>
<gene>
    <name evidence="2" type="ORF">DdX_12038</name>
</gene>
<reference evidence="2" key="1">
    <citation type="submission" date="2022-01" db="EMBL/GenBank/DDBJ databases">
        <title>Genome Sequence Resource for Two Populations of Ditylenchus destructor, the Migratory Endoparasitic Phytonematode.</title>
        <authorList>
            <person name="Zhang H."/>
            <person name="Lin R."/>
            <person name="Xie B."/>
        </authorList>
    </citation>
    <scope>NUCLEOTIDE SEQUENCE</scope>
    <source>
        <strain evidence="2">BazhouSP</strain>
    </source>
</reference>
<name>A0AAD4MVU1_9BILA</name>
<feature type="region of interest" description="Disordered" evidence="1">
    <location>
        <begin position="229"/>
        <end position="254"/>
    </location>
</feature>
<evidence type="ECO:0000256" key="1">
    <source>
        <dbReference type="SAM" id="MobiDB-lite"/>
    </source>
</evidence>
<feature type="compositionally biased region" description="Basic residues" evidence="1">
    <location>
        <begin position="243"/>
        <end position="254"/>
    </location>
</feature>
<evidence type="ECO:0000313" key="3">
    <source>
        <dbReference type="Proteomes" id="UP001201812"/>
    </source>
</evidence>
<organism evidence="2 3">
    <name type="scientific">Ditylenchus destructor</name>
    <dbReference type="NCBI Taxonomy" id="166010"/>
    <lineage>
        <taxon>Eukaryota</taxon>
        <taxon>Metazoa</taxon>
        <taxon>Ecdysozoa</taxon>
        <taxon>Nematoda</taxon>
        <taxon>Chromadorea</taxon>
        <taxon>Rhabditida</taxon>
        <taxon>Tylenchina</taxon>
        <taxon>Tylenchomorpha</taxon>
        <taxon>Sphaerularioidea</taxon>
        <taxon>Anguinidae</taxon>
        <taxon>Anguininae</taxon>
        <taxon>Ditylenchus</taxon>
    </lineage>
</organism>
<dbReference type="EMBL" id="JAKKPZ010000037">
    <property type="protein sequence ID" value="KAI1708091.1"/>
    <property type="molecule type" value="Genomic_DNA"/>
</dbReference>
<feature type="compositionally biased region" description="Polar residues" evidence="1">
    <location>
        <begin position="54"/>
        <end position="70"/>
    </location>
</feature>
<accession>A0AAD4MVU1</accession>
<comment type="caution">
    <text evidence="2">The sequence shown here is derived from an EMBL/GenBank/DDBJ whole genome shotgun (WGS) entry which is preliminary data.</text>
</comment>
<proteinExistence type="predicted"/>
<dbReference type="AlphaFoldDB" id="A0AAD4MVU1"/>
<sequence length="254" mass="28201">MVRQLRPFDNLRQKLEHQQAMWPTSNNVEMDDTDSSFHANSQLNPDKRRRFSTRGAQQNHSGSLNGIPINSTLPMKIPTVTAKNNISKRIATASAVHRRAISEQRISLRPPASVKQSPGDLSRKYAFDQDIYQTQPSVVSANVVNDSGAIQIQDPVKDSMNQSTQTDSVLGRNGIFSGTSAININVDSLISDEAMNKFLDVLEKFATGIVSNLSAGSQITEKKNEKYFSAESEDFSEDEHVVKKGKKIPRGRKQ</sequence>